<accession>A0A8J8T4L2</accession>
<protein>
    <submittedName>
        <fullName evidence="1">Uncharacterized protein</fullName>
    </submittedName>
</protein>
<proteinExistence type="predicted"/>
<reference evidence="1" key="1">
    <citation type="submission" date="2019-06" db="EMBL/GenBank/DDBJ databases">
        <authorList>
            <person name="Zheng W."/>
        </authorList>
    </citation>
    <scope>NUCLEOTIDE SEQUENCE</scope>
    <source>
        <strain evidence="1">QDHG01</strain>
    </source>
</reference>
<dbReference type="Proteomes" id="UP000785679">
    <property type="component" value="Unassembled WGS sequence"/>
</dbReference>
<evidence type="ECO:0000313" key="2">
    <source>
        <dbReference type="Proteomes" id="UP000785679"/>
    </source>
</evidence>
<comment type="caution">
    <text evidence="1">The sequence shown here is derived from an EMBL/GenBank/DDBJ whole genome shotgun (WGS) entry which is preliminary data.</text>
</comment>
<keyword evidence="2" id="KW-1185">Reference proteome</keyword>
<sequence length="134" mass="16067">MKPSYFYLESRQHKLSGYQPLKNQLVVQVKRNLIKKNIKQFQNYVRTLKKQSFINRYRHGMKQNTQLKTLKKALSCAQREKISESIWIWVTYVMNTMKNFIRTKNPLTSIQNTFTQRSRSIGEKTTMQNISPYL</sequence>
<dbReference type="AlphaFoldDB" id="A0A8J8T4L2"/>
<dbReference type="EMBL" id="RRYP01005952">
    <property type="protein sequence ID" value="TNV81605.1"/>
    <property type="molecule type" value="Genomic_DNA"/>
</dbReference>
<gene>
    <name evidence="1" type="ORF">FGO68_gene3167</name>
</gene>
<name>A0A8J8T4L2_HALGN</name>
<organism evidence="1 2">
    <name type="scientific">Halteria grandinella</name>
    <dbReference type="NCBI Taxonomy" id="5974"/>
    <lineage>
        <taxon>Eukaryota</taxon>
        <taxon>Sar</taxon>
        <taxon>Alveolata</taxon>
        <taxon>Ciliophora</taxon>
        <taxon>Intramacronucleata</taxon>
        <taxon>Spirotrichea</taxon>
        <taxon>Stichotrichia</taxon>
        <taxon>Sporadotrichida</taxon>
        <taxon>Halteriidae</taxon>
        <taxon>Halteria</taxon>
    </lineage>
</organism>
<evidence type="ECO:0000313" key="1">
    <source>
        <dbReference type="EMBL" id="TNV81605.1"/>
    </source>
</evidence>